<name>A0ABQ9YLM9_9EUKA</name>
<dbReference type="SUPFAM" id="SSF53300">
    <property type="entry name" value="vWA-like"/>
    <property type="match status" value="1"/>
</dbReference>
<evidence type="ECO:0000313" key="4">
    <source>
        <dbReference type="Proteomes" id="UP001281761"/>
    </source>
</evidence>
<dbReference type="SMART" id="SM00327">
    <property type="entry name" value="VWA"/>
    <property type="match status" value="1"/>
</dbReference>
<feature type="domain" description="VWFA" evidence="2">
    <location>
        <begin position="193"/>
        <end position="422"/>
    </location>
</feature>
<feature type="compositionally biased region" description="Polar residues" evidence="1">
    <location>
        <begin position="1205"/>
        <end position="1217"/>
    </location>
</feature>
<dbReference type="InterPro" id="IPR002035">
    <property type="entry name" value="VWF_A"/>
</dbReference>
<keyword evidence="4" id="KW-1185">Reference proteome</keyword>
<feature type="compositionally biased region" description="Acidic residues" evidence="1">
    <location>
        <begin position="1281"/>
        <end position="1294"/>
    </location>
</feature>
<feature type="region of interest" description="Disordered" evidence="1">
    <location>
        <begin position="895"/>
        <end position="989"/>
    </location>
</feature>
<feature type="compositionally biased region" description="Polar residues" evidence="1">
    <location>
        <begin position="971"/>
        <end position="989"/>
    </location>
</feature>
<evidence type="ECO:0000259" key="2">
    <source>
        <dbReference type="PROSITE" id="PS50234"/>
    </source>
</evidence>
<dbReference type="Gene3D" id="3.40.50.410">
    <property type="entry name" value="von Willebrand factor, type A domain"/>
    <property type="match status" value="1"/>
</dbReference>
<dbReference type="PROSITE" id="PS50234">
    <property type="entry name" value="VWFA"/>
    <property type="match status" value="1"/>
</dbReference>
<evidence type="ECO:0000313" key="3">
    <source>
        <dbReference type="EMBL" id="KAK2964657.1"/>
    </source>
</evidence>
<reference evidence="3 4" key="1">
    <citation type="journal article" date="2022" name="bioRxiv">
        <title>Genomics of Preaxostyla Flagellates Illuminates Evolutionary Transitions and the Path Towards Mitochondrial Loss.</title>
        <authorList>
            <person name="Novak L.V.F."/>
            <person name="Treitli S.C."/>
            <person name="Pyrih J."/>
            <person name="Halakuc P."/>
            <person name="Pipaliya S.V."/>
            <person name="Vacek V."/>
            <person name="Brzon O."/>
            <person name="Soukal P."/>
            <person name="Eme L."/>
            <person name="Dacks J.B."/>
            <person name="Karnkowska A."/>
            <person name="Elias M."/>
            <person name="Hampl V."/>
        </authorList>
    </citation>
    <scope>NUCLEOTIDE SEQUENCE [LARGE SCALE GENOMIC DNA]</scope>
    <source>
        <strain evidence="3">NAU3</strain>
        <tissue evidence="3">Gut</tissue>
    </source>
</reference>
<accession>A0ABQ9YLM9</accession>
<feature type="compositionally biased region" description="Basic and acidic residues" evidence="1">
    <location>
        <begin position="908"/>
        <end position="922"/>
    </location>
</feature>
<protein>
    <recommendedName>
        <fullName evidence="2">VWFA domain-containing protein</fullName>
    </recommendedName>
</protein>
<feature type="compositionally biased region" description="Basic and acidic residues" evidence="1">
    <location>
        <begin position="849"/>
        <end position="862"/>
    </location>
</feature>
<sequence length="1355" mass="154172">MDLPLHPALFKKTIHTLARQCLGFHDSPDTCTREALLELHRILDNTEPIGDAGTLLEQAEQKIFAFIIQQDTTHDRSKHLFSFRIVQLMEQFFRANVATDEMQALLELHTAIDGNVSITSCDELRTSACEKLLRMLLTDEHFLYHITGYEGNVRLSLDHTHFVTMDEGGGEIDVLLSLNAPLIDEWSEREKLNICYVVSISSSMEEAGLMDEVLEGIRSTLMVLDSNDYMSIVVFNRVARVILPPYRVGILRDEDFNDNNDQGGSEMDNEFSRTNTFTSHSTFLTNHPHIEAILSEIRSAPSSNLCEGLEQGFVTVSGNTKDGPLSAEYRRVIVLISDGSITEGIRDQNLIGAIVRRHCCVDPSISVSSPENTLPISISTVKVGQLGQTEDDLMRTIASRGCGEYFWAPLLSDITPLMIEATLGWKERMTRLLSVSYIPVQELPIFVPSIEPKLHCELTDVWGQNLRQTKISSHELITRLKSKTNLQSDRKLWIDGIEQNDLDLADISSAKDETIHMKSVETADLVSGEERRYLFSIAATSLNTPDQSRESDVSSLPSPNKEGKHIPFTSLPSSDQNMCLGGLLISFAYPDSPQLESVFIPVNWNVKNETMAKLQEYGPAFLAPLDETSGTPEEIRKRNEQRQTILQTWAERERRIKMEQLRLKNDEDDIQDWMGQKKRWILGDPPQTLLQSYPTTSPDTLLPTLTTQDIQEEPSIDVVGQQDKELTEEFWITDPLIQSMTKNGNPMQVVVETFGNTAPRRPTSRQSEERLKATTLLQHTLIAFRQIITLFIANPRSPLPLSLLSSLQSSLNAFASPRLILSTLISHRLQNFEFTWLIANGVINDDGEAFKESKSDPKESPKEAATQQVDANSVMEECKSIGWVIDSAKNHQRASKAFPTYDPTTRYDQIEDRTDRRNVKEERDEDFDDNEDGLAAPRKSAGTLQAVPQFSWRNEGGYRNASPPVDPQSPPRGSQRSLNQPQQNTTEVEGLNQALSIFIQSFTPTEMYMLEIHRSYNTTMMLDAIAMHIYRFLSATSEILLTPAALRARDERRRDGNRRGKRERRHIKKAQDYWVDDQDEEDREEREEAIMVLSPSFSTTQKEKEKEREKERQNIMQKLNLLLSSISFLFYSSSLGPTSYLMEHRTHSLENIAVINPVPVSARHREHELYKERKRLQEIKEWKEKELREKERKAKESKKAELKKTQQPTSWIQSLLKSTGLVRGNSDDSKKAKKDDEKKDKERRRREEEEKREEDRTRRRDQGGYMKLDAPHSSFALHGDTDDEGNSSELEIDSDGWMRVKKKGPAIVEDNPHQTPLLAPKPKRPYSPSRKIPIGSMQPLNPKSQATNLSGFDGS</sequence>
<evidence type="ECO:0000256" key="1">
    <source>
        <dbReference type="SAM" id="MobiDB-lite"/>
    </source>
</evidence>
<feature type="compositionally biased region" description="Basic and acidic residues" evidence="1">
    <location>
        <begin position="1187"/>
        <end position="1204"/>
    </location>
</feature>
<proteinExistence type="predicted"/>
<feature type="region of interest" description="Disordered" evidence="1">
    <location>
        <begin position="849"/>
        <end position="870"/>
    </location>
</feature>
<feature type="compositionally biased region" description="Polar residues" evidence="1">
    <location>
        <begin position="942"/>
        <end position="952"/>
    </location>
</feature>
<feature type="compositionally biased region" description="Acidic residues" evidence="1">
    <location>
        <begin position="923"/>
        <end position="932"/>
    </location>
</feature>
<organism evidence="3 4">
    <name type="scientific">Blattamonas nauphoetae</name>
    <dbReference type="NCBI Taxonomy" id="2049346"/>
    <lineage>
        <taxon>Eukaryota</taxon>
        <taxon>Metamonada</taxon>
        <taxon>Preaxostyla</taxon>
        <taxon>Oxymonadida</taxon>
        <taxon>Blattamonas</taxon>
    </lineage>
</organism>
<comment type="caution">
    <text evidence="3">The sequence shown here is derived from an EMBL/GenBank/DDBJ whole genome shotgun (WGS) entry which is preliminary data.</text>
</comment>
<feature type="compositionally biased region" description="Basic and acidic residues" evidence="1">
    <location>
        <begin position="1225"/>
        <end position="1262"/>
    </location>
</feature>
<feature type="region of interest" description="Disordered" evidence="1">
    <location>
        <begin position="1187"/>
        <end position="1355"/>
    </location>
</feature>
<dbReference type="InterPro" id="IPR036465">
    <property type="entry name" value="vWFA_dom_sf"/>
</dbReference>
<dbReference type="Proteomes" id="UP001281761">
    <property type="component" value="Unassembled WGS sequence"/>
</dbReference>
<feature type="compositionally biased region" description="Polar residues" evidence="1">
    <location>
        <begin position="1338"/>
        <end position="1355"/>
    </location>
</feature>
<dbReference type="EMBL" id="JARBJD010000002">
    <property type="protein sequence ID" value="KAK2964657.1"/>
    <property type="molecule type" value="Genomic_DNA"/>
</dbReference>
<gene>
    <name evidence="3" type="ORF">BLNAU_574</name>
</gene>
<feature type="region of interest" description="Disordered" evidence="1">
    <location>
        <begin position="544"/>
        <end position="570"/>
    </location>
</feature>